<dbReference type="GO" id="GO:0005524">
    <property type="term" value="F:ATP binding"/>
    <property type="evidence" value="ECO:0007669"/>
    <property type="project" value="UniProtKB-KW"/>
</dbReference>
<gene>
    <name evidence="8" type="ordered locus">sce0184</name>
</gene>
<accession>A9GLX4</accession>
<sequence>MSDESARRPHQATKPSARGSDSTGTRSVGPGDVVGQHFRLDELLKKGGMGRVYRATDLRLGEPVALKLMDPAIVGTERARARFFREAQTAARLRSKNVVQLLDFNVDAATQVPYIAMELLRGEDLAQRIARGPLSYEETKAILGDVCSAIAKAHRMDIIHRDIKPANVFLVEDDDGPLCKVLDFGIVKLGDLGLDPQGAPQTDAGATLGTVSYMSPEQIADARGVDLRADLWSIGVIAYECMTGQRPFRGESLFELVHKICFDVPAPPSRLADVPSGFDAWFARATHREIDRRFTSARELIEALRALAGRPPEPPLPLPRPSPPEPPTNQSWASDANQIDIGALKDLTFKNAVVREFLDSANKHFVSGSKGLGKTLLLTYKRSVLSEIYLAATGRERRHAAVQFIPEGRPYLDLMGDLPTVDQTRSDLMSGLHECKRLWSFSFRMSIVSYQSAATGAAGAGDPADLAPLPRSLRGLLEGRPVEPTMVLKELLSLTVRQINQVVDAMERPLERRLRSLHSGVFIFIDKLDQALRRLPRAAWIHMQAGMIEAAWDLMNANRHVKIFATIREEAFSAYESDIKTNLYGATSTLRYAKHELFELLEKLTYYYERLPLREFIHLDVVSAGRSARAESTFDFLHRHTLGRPRDLVILASEISRNRKALDERTFTQIVQSTSAGLLVANIFDEMRVFLEVLCHRDKRARFLGLLPCDVLTHDEVVEVWCRFHEVDRAFYDAHGRDADDVYHPFRELFECGLLGVLGADPGTERQVQRFRQPHDAVVGSRHELPRSRYYLLHPSLRALIEPLPGGGRFHAIRHVIIGHGEPWPRHWDLVVDVQRELFRRPDADEEIGGAVFSLLDRLATEIADGEGPDAARRAIAASPTFARLSAHLERIHWDDLHLTLLELFAGERREETEPTDRVEVAMLLIDIVRSTHMIRSIGDTGFVDHLHRLRGSLRGATNPRLLKGTGDGYLAVYPTVARAVDAARVLRRAVDDPAQLRLVVHWGWVRMSDHDVIGTEVHRLFRIEAVTEEDRADEPSSGIGLPRPGRVTLSRSAAAALPDPSRADFRRAGAFRLKGFDDPESIWVEIDEVDKVDEIDARP</sequence>
<keyword evidence="9" id="KW-1185">Reference proteome</keyword>
<evidence type="ECO:0000256" key="1">
    <source>
        <dbReference type="ARBA" id="ARBA00004167"/>
    </source>
</evidence>
<organism evidence="8 9">
    <name type="scientific">Sorangium cellulosum (strain So ce56)</name>
    <name type="common">Polyangium cellulosum (strain So ce56)</name>
    <dbReference type="NCBI Taxonomy" id="448385"/>
    <lineage>
        <taxon>Bacteria</taxon>
        <taxon>Pseudomonadati</taxon>
        <taxon>Myxococcota</taxon>
        <taxon>Polyangia</taxon>
        <taxon>Polyangiales</taxon>
        <taxon>Polyangiaceae</taxon>
        <taxon>Sorangium</taxon>
    </lineage>
</organism>
<dbReference type="eggNOG" id="COG0515">
    <property type="taxonomic scope" value="Bacteria"/>
</dbReference>
<reference evidence="8 9" key="1">
    <citation type="journal article" date="2007" name="Nat. Biotechnol.">
        <title>Complete genome sequence of the myxobacterium Sorangium cellulosum.</title>
        <authorList>
            <person name="Schneiker S."/>
            <person name="Perlova O."/>
            <person name="Kaiser O."/>
            <person name="Gerth K."/>
            <person name="Alici A."/>
            <person name="Altmeyer M.O."/>
            <person name="Bartels D."/>
            <person name="Bekel T."/>
            <person name="Beyer S."/>
            <person name="Bode E."/>
            <person name="Bode H.B."/>
            <person name="Bolten C.J."/>
            <person name="Choudhuri J.V."/>
            <person name="Doss S."/>
            <person name="Elnakady Y.A."/>
            <person name="Frank B."/>
            <person name="Gaigalat L."/>
            <person name="Goesmann A."/>
            <person name="Groeger C."/>
            <person name="Gross F."/>
            <person name="Jelsbak L."/>
            <person name="Jelsbak L."/>
            <person name="Kalinowski J."/>
            <person name="Kegler C."/>
            <person name="Knauber T."/>
            <person name="Konietzny S."/>
            <person name="Kopp M."/>
            <person name="Krause L."/>
            <person name="Krug D."/>
            <person name="Linke B."/>
            <person name="Mahmud T."/>
            <person name="Martinez-Arias R."/>
            <person name="McHardy A.C."/>
            <person name="Merai M."/>
            <person name="Meyer F."/>
            <person name="Mormann S."/>
            <person name="Munoz-Dorado J."/>
            <person name="Perez J."/>
            <person name="Pradella S."/>
            <person name="Rachid S."/>
            <person name="Raddatz G."/>
            <person name="Rosenau F."/>
            <person name="Rueckert C."/>
            <person name="Sasse F."/>
            <person name="Scharfe M."/>
            <person name="Schuster S.C."/>
            <person name="Suen G."/>
            <person name="Treuner-Lange A."/>
            <person name="Velicer G.J."/>
            <person name="Vorholter F.-J."/>
            <person name="Weissman K.J."/>
            <person name="Welch R.D."/>
            <person name="Wenzel S.C."/>
            <person name="Whitworth D.E."/>
            <person name="Wilhelm S."/>
            <person name="Wittmann C."/>
            <person name="Bloecker H."/>
            <person name="Puehler A."/>
            <person name="Mueller R."/>
        </authorList>
    </citation>
    <scope>NUCLEOTIDE SEQUENCE [LARGE SCALE GENOMIC DNA]</scope>
    <source>
        <strain evidence="9">So ce56</strain>
    </source>
</reference>
<dbReference type="InterPro" id="IPR000719">
    <property type="entry name" value="Prot_kinase_dom"/>
</dbReference>
<dbReference type="PANTHER" id="PTHR43289:SF6">
    <property type="entry name" value="SERINE_THREONINE-PROTEIN KINASE NEKL-3"/>
    <property type="match status" value="1"/>
</dbReference>
<evidence type="ECO:0000313" key="9">
    <source>
        <dbReference type="Proteomes" id="UP000002139"/>
    </source>
</evidence>
<dbReference type="GO" id="GO:0016020">
    <property type="term" value="C:membrane"/>
    <property type="evidence" value="ECO:0007669"/>
    <property type="project" value="UniProtKB-SubCell"/>
</dbReference>
<evidence type="ECO:0000256" key="2">
    <source>
        <dbReference type="ARBA" id="ARBA00022679"/>
    </source>
</evidence>
<dbReference type="EC" id="2.7.11.1" evidence="8"/>
<feature type="region of interest" description="Disordered" evidence="6">
    <location>
        <begin position="309"/>
        <end position="333"/>
    </location>
</feature>
<dbReference type="HOGENOM" id="CLU_283263_0_0_7"/>
<feature type="domain" description="Protein kinase" evidence="7">
    <location>
        <begin position="38"/>
        <end position="305"/>
    </location>
</feature>
<dbReference type="RefSeq" id="WP_012232819.1">
    <property type="nucleotide sequence ID" value="NC_010162.1"/>
</dbReference>
<evidence type="ECO:0000256" key="6">
    <source>
        <dbReference type="SAM" id="MobiDB-lite"/>
    </source>
</evidence>
<evidence type="ECO:0000256" key="3">
    <source>
        <dbReference type="ARBA" id="ARBA00022741"/>
    </source>
</evidence>
<evidence type="ECO:0000313" key="8">
    <source>
        <dbReference type="EMBL" id="CAN90341.1"/>
    </source>
</evidence>
<dbReference type="GO" id="GO:0004016">
    <property type="term" value="F:adenylate cyclase activity"/>
    <property type="evidence" value="ECO:0007669"/>
    <property type="project" value="UniProtKB-ARBA"/>
</dbReference>
<dbReference type="Pfam" id="PF00069">
    <property type="entry name" value="Pkinase"/>
    <property type="match status" value="1"/>
</dbReference>
<dbReference type="AlphaFoldDB" id="A9GLX4"/>
<feature type="region of interest" description="Disordered" evidence="6">
    <location>
        <begin position="1"/>
        <end position="33"/>
    </location>
</feature>
<dbReference type="CDD" id="cd07302">
    <property type="entry name" value="CHD"/>
    <property type="match status" value="1"/>
</dbReference>
<dbReference type="STRING" id="448385.sce0184"/>
<dbReference type="InterPro" id="IPR029787">
    <property type="entry name" value="Nucleotide_cyclase"/>
</dbReference>
<dbReference type="GO" id="GO:0004674">
    <property type="term" value="F:protein serine/threonine kinase activity"/>
    <property type="evidence" value="ECO:0007669"/>
    <property type="project" value="UniProtKB-EC"/>
</dbReference>
<keyword evidence="5" id="KW-0067">ATP-binding</keyword>
<dbReference type="Gene3D" id="3.30.200.20">
    <property type="entry name" value="Phosphorylase Kinase, domain 1"/>
    <property type="match status" value="1"/>
</dbReference>
<keyword evidence="4 8" id="KW-0418">Kinase</keyword>
<evidence type="ECO:0000256" key="5">
    <source>
        <dbReference type="ARBA" id="ARBA00022840"/>
    </source>
</evidence>
<dbReference type="PROSITE" id="PS00108">
    <property type="entry name" value="PROTEIN_KINASE_ST"/>
    <property type="match status" value="1"/>
</dbReference>
<dbReference type="Gene3D" id="3.30.70.1230">
    <property type="entry name" value="Nucleotide cyclase"/>
    <property type="match status" value="1"/>
</dbReference>
<dbReference type="Gene3D" id="1.10.510.10">
    <property type="entry name" value="Transferase(Phosphotransferase) domain 1"/>
    <property type="match status" value="1"/>
</dbReference>
<dbReference type="SMART" id="SM00220">
    <property type="entry name" value="S_TKc"/>
    <property type="match status" value="1"/>
</dbReference>
<dbReference type="OrthoDB" id="5477002at2"/>
<name>A9GLX4_SORC5</name>
<proteinExistence type="predicted"/>
<dbReference type="PANTHER" id="PTHR43289">
    <property type="entry name" value="MITOGEN-ACTIVATED PROTEIN KINASE KINASE KINASE 20-RELATED"/>
    <property type="match status" value="1"/>
</dbReference>
<keyword evidence="2 8" id="KW-0808">Transferase</keyword>
<dbReference type="GO" id="GO:0009190">
    <property type="term" value="P:cyclic nucleotide biosynthetic process"/>
    <property type="evidence" value="ECO:0007669"/>
    <property type="project" value="InterPro"/>
</dbReference>
<evidence type="ECO:0000256" key="4">
    <source>
        <dbReference type="ARBA" id="ARBA00022777"/>
    </source>
</evidence>
<dbReference type="CDD" id="cd14014">
    <property type="entry name" value="STKc_PknB_like"/>
    <property type="match status" value="1"/>
</dbReference>
<dbReference type="PROSITE" id="PS50011">
    <property type="entry name" value="PROTEIN_KINASE_DOM"/>
    <property type="match status" value="1"/>
</dbReference>
<dbReference type="BioCyc" id="SCEL448385:SCE_RS00945-MONOMER"/>
<dbReference type="GO" id="GO:0035556">
    <property type="term" value="P:intracellular signal transduction"/>
    <property type="evidence" value="ECO:0007669"/>
    <property type="project" value="InterPro"/>
</dbReference>
<comment type="subcellular location">
    <subcellularLocation>
        <location evidence="1">Membrane</location>
        <topology evidence="1">Single-pass membrane protein</topology>
    </subcellularLocation>
</comment>
<dbReference type="InterPro" id="IPR001054">
    <property type="entry name" value="A/G_cyclase"/>
</dbReference>
<feature type="compositionally biased region" description="Pro residues" evidence="6">
    <location>
        <begin position="311"/>
        <end position="327"/>
    </location>
</feature>
<dbReference type="InterPro" id="IPR008271">
    <property type="entry name" value="Ser/Thr_kinase_AS"/>
</dbReference>
<dbReference type="EMBL" id="AM746676">
    <property type="protein sequence ID" value="CAN90341.1"/>
    <property type="molecule type" value="Genomic_DNA"/>
</dbReference>
<dbReference type="Proteomes" id="UP000002139">
    <property type="component" value="Chromosome"/>
</dbReference>
<protein>
    <submittedName>
        <fullName evidence="8">Protein kinase</fullName>
        <ecNumber evidence="8">2.7.11.1</ecNumber>
    </submittedName>
</protein>
<keyword evidence="3" id="KW-0547">Nucleotide-binding</keyword>
<dbReference type="InterPro" id="IPR011009">
    <property type="entry name" value="Kinase-like_dom_sf"/>
</dbReference>
<dbReference type="KEGG" id="scl:sce0184"/>
<dbReference type="SUPFAM" id="SSF55073">
    <property type="entry name" value="Nucleotide cyclase"/>
    <property type="match status" value="1"/>
</dbReference>
<dbReference type="SUPFAM" id="SSF56112">
    <property type="entry name" value="Protein kinase-like (PK-like)"/>
    <property type="match status" value="1"/>
</dbReference>
<evidence type="ECO:0000259" key="7">
    <source>
        <dbReference type="PROSITE" id="PS50011"/>
    </source>
</evidence>